<accession>A0ABP9A0N5</accession>
<evidence type="ECO:0000313" key="1">
    <source>
        <dbReference type="EMBL" id="GAA4769670.1"/>
    </source>
</evidence>
<dbReference type="InterPro" id="IPR024653">
    <property type="entry name" value="Peptidase_M10/M27/M57"/>
</dbReference>
<dbReference type="Proteomes" id="UP001500141">
    <property type="component" value="Unassembled WGS sequence"/>
</dbReference>
<gene>
    <name evidence="1" type="ORF">GCM10023230_19650</name>
</gene>
<name>A0ABP9A0N5_9FLAO</name>
<reference evidence="2" key="1">
    <citation type="journal article" date="2019" name="Int. J. Syst. Evol. Microbiol.">
        <title>The Global Catalogue of Microorganisms (GCM) 10K type strain sequencing project: providing services to taxonomists for standard genome sequencing and annotation.</title>
        <authorList>
            <consortium name="The Broad Institute Genomics Platform"/>
            <consortium name="The Broad Institute Genome Sequencing Center for Infectious Disease"/>
            <person name="Wu L."/>
            <person name="Ma J."/>
        </authorList>
    </citation>
    <scope>NUCLEOTIDE SEQUENCE [LARGE SCALE GENOMIC DNA]</scope>
    <source>
        <strain evidence="2">JCM 18198</strain>
    </source>
</reference>
<evidence type="ECO:0008006" key="3">
    <source>
        <dbReference type="Google" id="ProtNLM"/>
    </source>
</evidence>
<dbReference type="Pfam" id="PF12388">
    <property type="entry name" value="Peptidase_M57"/>
    <property type="match status" value="1"/>
</dbReference>
<organism evidence="1 2">
    <name type="scientific">Flavobacterium hankyongi</name>
    <dbReference type="NCBI Taxonomy" id="1176532"/>
    <lineage>
        <taxon>Bacteria</taxon>
        <taxon>Pseudomonadati</taxon>
        <taxon>Bacteroidota</taxon>
        <taxon>Flavobacteriia</taxon>
        <taxon>Flavobacteriales</taxon>
        <taxon>Flavobacteriaceae</taxon>
        <taxon>Flavobacterium</taxon>
    </lineage>
</organism>
<dbReference type="Gene3D" id="3.40.390.10">
    <property type="entry name" value="Collagenase (Catalytic Domain)"/>
    <property type="match status" value="1"/>
</dbReference>
<proteinExistence type="predicted"/>
<comment type="caution">
    <text evidence="1">The sequence shown here is derived from an EMBL/GenBank/DDBJ whole genome shotgun (WGS) entry which is preliminary data.</text>
</comment>
<dbReference type="SUPFAM" id="SSF55486">
    <property type="entry name" value="Metalloproteases ('zincins'), catalytic domain"/>
    <property type="match status" value="1"/>
</dbReference>
<dbReference type="InterPro" id="IPR024079">
    <property type="entry name" value="MetalloPept_cat_dom_sf"/>
</dbReference>
<dbReference type="EMBL" id="BAABIP010000017">
    <property type="protein sequence ID" value="GAA4769670.1"/>
    <property type="molecule type" value="Genomic_DNA"/>
</dbReference>
<evidence type="ECO:0000313" key="2">
    <source>
        <dbReference type="Proteomes" id="UP001500141"/>
    </source>
</evidence>
<keyword evidence="2" id="KW-1185">Reference proteome</keyword>
<protein>
    <recommendedName>
        <fullName evidence="3">Dual-action HEIGH metallo-peptidase</fullName>
    </recommendedName>
</protein>
<sequence length="344" mass="38252">MLTSFLLTSCQQDDVIDDKTDENKTLTVNANDPQVVKLLEMGFKLVNIKEFDDYYLVENDMIFYKNENYNQKQAHGNRLVYMDKVNTMTVKIDNSIPATGNWRQAITNAVNDWNNIADCRIIFSITTNTTADIYVVNDPSISSPLIAALPYGGNPGSQIKINLNHSSLIDLPESGRKRAVMHELGHTIGFVHSNGIANGEGNSPNGYITIPNTPYGGGIYIDADSVMNSSLTTAIGFSSYDLIASKYLYPDTYSINDLITFPVEGTREVNGGGGLHAYWKASYIPSANVKIEVFKEGILKQTLIVPNTGFSYYDTFSSGFYKVKISSETNPNLYDEVNFEYFMD</sequence>